<gene>
    <name evidence="4" type="ORF">J2S74_003607</name>
</gene>
<feature type="region of interest" description="Disordered" evidence="2">
    <location>
        <begin position="26"/>
        <end position="83"/>
    </location>
</feature>
<dbReference type="InterPro" id="IPR025330">
    <property type="entry name" value="DUF4236"/>
</dbReference>
<evidence type="ECO:0000259" key="3">
    <source>
        <dbReference type="Pfam" id="PF14020"/>
    </source>
</evidence>
<keyword evidence="5" id="KW-1185">Reference proteome</keyword>
<sequence length="417" mass="48072">MSFRFQKRVRVAPGVRINFSKRGISASAGPRGASVTVGRRGIHGNAGIPGTGLSYRTRLDKPTGRSRKSTTSTISSVQPSAPHEDAIQVDWNDDVQDFTFRTKDGRPLNDNEEKQVRRAYKTDLKRMYEDKAKEINEQTERLLEMHHQLFQPEADLIEIANDSIQEIDPPPSKDSLLKEVTKQQKKNLNFFQQLTIFLPPYKKEFNKKVLKETEKKLEALQRNYQEEKKELDDELAHRKGLATMAASGNTEAMEEWVSLFLDELDFPLETDVDFQVYSSEKVYVDIDLPTIDEVPIKKASILKTGRLKIADKTQRQHREEYALLVGGTAFYLASFFFRYLPTVKVVYVSGYNQILDNSTGHDVDQYIYSLEIDKNKLYSLNMKNVHPIKAFEHFEPRVNTTKTFIFKEIKPYSPDFN</sequence>
<evidence type="ECO:0000256" key="2">
    <source>
        <dbReference type="SAM" id="MobiDB-lite"/>
    </source>
</evidence>
<keyword evidence="1" id="KW-0175">Coiled coil</keyword>
<dbReference type="Proteomes" id="UP001230005">
    <property type="component" value="Unassembled WGS sequence"/>
</dbReference>
<reference evidence="4 5" key="1">
    <citation type="submission" date="2023-07" db="EMBL/GenBank/DDBJ databases">
        <title>Genomic Encyclopedia of Type Strains, Phase IV (KMG-IV): sequencing the most valuable type-strain genomes for metagenomic binning, comparative biology and taxonomic classification.</title>
        <authorList>
            <person name="Goeker M."/>
        </authorList>
    </citation>
    <scope>NUCLEOTIDE SEQUENCE [LARGE SCALE GENOMIC DNA]</scope>
    <source>
        <strain evidence="4 5">DSM 9768</strain>
    </source>
</reference>
<organism evidence="4 5">
    <name type="scientific">Evansella vedderi</name>
    <dbReference type="NCBI Taxonomy" id="38282"/>
    <lineage>
        <taxon>Bacteria</taxon>
        <taxon>Bacillati</taxon>
        <taxon>Bacillota</taxon>
        <taxon>Bacilli</taxon>
        <taxon>Bacillales</taxon>
        <taxon>Bacillaceae</taxon>
        <taxon>Evansella</taxon>
    </lineage>
</organism>
<dbReference type="EMBL" id="JAUSUG010000015">
    <property type="protein sequence ID" value="MDQ0256189.1"/>
    <property type="molecule type" value="Genomic_DNA"/>
</dbReference>
<accession>A0ABT9ZY75</accession>
<evidence type="ECO:0000313" key="5">
    <source>
        <dbReference type="Proteomes" id="UP001230005"/>
    </source>
</evidence>
<protein>
    <recommendedName>
        <fullName evidence="3">DUF4236 domain-containing protein</fullName>
    </recommendedName>
</protein>
<dbReference type="RefSeq" id="WP_307327933.1">
    <property type="nucleotide sequence ID" value="NZ_JAUSUG010000015.1"/>
</dbReference>
<feature type="coiled-coil region" evidence="1">
    <location>
        <begin position="203"/>
        <end position="237"/>
    </location>
</feature>
<feature type="domain" description="DUF4236" evidence="3">
    <location>
        <begin position="3"/>
        <end position="56"/>
    </location>
</feature>
<evidence type="ECO:0000313" key="4">
    <source>
        <dbReference type="EMBL" id="MDQ0256189.1"/>
    </source>
</evidence>
<proteinExistence type="predicted"/>
<dbReference type="Pfam" id="PF14020">
    <property type="entry name" value="DUF4236"/>
    <property type="match status" value="1"/>
</dbReference>
<evidence type="ECO:0000256" key="1">
    <source>
        <dbReference type="SAM" id="Coils"/>
    </source>
</evidence>
<name>A0ABT9ZY75_9BACI</name>
<comment type="caution">
    <text evidence="4">The sequence shown here is derived from an EMBL/GenBank/DDBJ whole genome shotgun (WGS) entry which is preliminary data.</text>
</comment>